<evidence type="ECO:0000256" key="1">
    <source>
        <dbReference type="SAM" id="MobiDB-lite"/>
    </source>
</evidence>
<dbReference type="EMBL" id="CACVKT020007320">
    <property type="protein sequence ID" value="CAC5407057.1"/>
    <property type="molecule type" value="Genomic_DNA"/>
</dbReference>
<dbReference type="AlphaFoldDB" id="A0A6J8DHA4"/>
<organism evidence="2 3">
    <name type="scientific">Mytilus coruscus</name>
    <name type="common">Sea mussel</name>
    <dbReference type="NCBI Taxonomy" id="42192"/>
    <lineage>
        <taxon>Eukaryota</taxon>
        <taxon>Metazoa</taxon>
        <taxon>Spiralia</taxon>
        <taxon>Lophotrochozoa</taxon>
        <taxon>Mollusca</taxon>
        <taxon>Bivalvia</taxon>
        <taxon>Autobranchia</taxon>
        <taxon>Pteriomorphia</taxon>
        <taxon>Mytilida</taxon>
        <taxon>Mytiloidea</taxon>
        <taxon>Mytilidae</taxon>
        <taxon>Mytilinae</taxon>
        <taxon>Mytilus</taxon>
    </lineage>
</organism>
<feature type="region of interest" description="Disordered" evidence="1">
    <location>
        <begin position="164"/>
        <end position="186"/>
    </location>
</feature>
<name>A0A6J8DHA4_MYTCO</name>
<gene>
    <name evidence="2" type="ORF">MCOR_40569</name>
</gene>
<sequence length="221" mass="25437">MAFVDKLTAKAEEAARPNNIKVLYDNIKLLTENYQKGRRPVKRKEGKTLNAHEEQIKRWVEHFKNVLKQDPPVNKADYHPRKSFWQLTTKVLKSNTRSLASLMANIQALEEIDSFTYIGSVVDNLGGSDKDVKIKIGKDRTAFNIISPHKKGSQRTALQGKPYIGTHKKSVTGADQDTPGDEKLQPRWRKKSTSGIIWKGYEKQNKMEKYRYWLMLHQVAT</sequence>
<dbReference type="Proteomes" id="UP000507470">
    <property type="component" value="Unassembled WGS sequence"/>
</dbReference>
<evidence type="ECO:0000313" key="3">
    <source>
        <dbReference type="Proteomes" id="UP000507470"/>
    </source>
</evidence>
<accession>A0A6J8DHA4</accession>
<protein>
    <submittedName>
        <fullName evidence="2">Uncharacterized protein</fullName>
    </submittedName>
</protein>
<reference evidence="2 3" key="1">
    <citation type="submission" date="2020-06" db="EMBL/GenBank/DDBJ databases">
        <authorList>
            <person name="Li R."/>
            <person name="Bekaert M."/>
        </authorList>
    </citation>
    <scope>NUCLEOTIDE SEQUENCE [LARGE SCALE GENOMIC DNA]</scope>
    <source>
        <strain evidence="3">wild</strain>
    </source>
</reference>
<evidence type="ECO:0000313" key="2">
    <source>
        <dbReference type="EMBL" id="CAC5407057.1"/>
    </source>
</evidence>
<dbReference type="OrthoDB" id="6145491at2759"/>
<proteinExistence type="predicted"/>
<keyword evidence="3" id="KW-1185">Reference proteome</keyword>